<proteinExistence type="predicted"/>
<sequence length="403" mass="45124">PVYAASTKRVGAVPAVHILAGGSLESPLDVAKPGLLSAMAGANDLEKPTAWNTVPDSTDGRRLALAKWIASPENTLTARVTANRIWQQHFGKGIVATANNFGSMGARPTHPELLDWLANWFMDHDWSIKQLHRLIMTSATYREAGDHPDRNKIDAIDATNSLLAYFPSRRLAAEEIRDSLLTVTGELNPEMGGPGVFPEINWEVAMQPRQIMGTVAPAYLPSKTPQERNRRTIYAFRYRTLPDPFLEVFNRPGCDISCEIRDQTTVTPQAFALLNSEFVQHRSLTFAAKLQKNLPTLEKRLAAAVAQAYGRPATADEMALCHKHFEESLDRHRKEVLKPVALPTHVKRGMIEEFTGEMVYWDEQLPLEDYQRDTMPWDVAPNVRALADVCLVLLNSNEFLHVR</sequence>
<dbReference type="PANTHER" id="PTHR35889:SF3">
    <property type="entry name" value="F-BOX DOMAIN-CONTAINING PROTEIN"/>
    <property type="match status" value="1"/>
</dbReference>
<evidence type="ECO:0000259" key="1">
    <source>
        <dbReference type="Pfam" id="PF07587"/>
    </source>
</evidence>
<evidence type="ECO:0000313" key="2">
    <source>
        <dbReference type="EMBL" id="GAF76122.1"/>
    </source>
</evidence>
<feature type="non-terminal residue" evidence="2">
    <location>
        <position position="1"/>
    </location>
</feature>
<dbReference type="EMBL" id="BARS01006953">
    <property type="protein sequence ID" value="GAF76122.1"/>
    <property type="molecule type" value="Genomic_DNA"/>
</dbReference>
<dbReference type="InterPro" id="IPR022655">
    <property type="entry name" value="DUF1553"/>
</dbReference>
<reference evidence="2" key="1">
    <citation type="journal article" date="2014" name="Front. Microbiol.">
        <title>High frequency of phylogenetically diverse reductive dehalogenase-homologous genes in deep subseafloor sedimentary metagenomes.</title>
        <authorList>
            <person name="Kawai M."/>
            <person name="Futagami T."/>
            <person name="Toyoda A."/>
            <person name="Takaki Y."/>
            <person name="Nishi S."/>
            <person name="Hori S."/>
            <person name="Arai W."/>
            <person name="Tsubouchi T."/>
            <person name="Morono Y."/>
            <person name="Uchiyama I."/>
            <person name="Ito T."/>
            <person name="Fujiyama A."/>
            <person name="Inagaki F."/>
            <person name="Takami H."/>
        </authorList>
    </citation>
    <scope>NUCLEOTIDE SEQUENCE</scope>
    <source>
        <strain evidence="2">Expedition CK06-06</strain>
    </source>
</reference>
<comment type="caution">
    <text evidence="2">The sequence shown here is derived from an EMBL/GenBank/DDBJ whole genome shotgun (WGS) entry which is preliminary data.</text>
</comment>
<dbReference type="PANTHER" id="PTHR35889">
    <property type="entry name" value="CYCLOINULO-OLIGOSACCHARIDE FRUCTANOTRANSFERASE-RELATED"/>
    <property type="match status" value="1"/>
</dbReference>
<organism evidence="2">
    <name type="scientific">marine sediment metagenome</name>
    <dbReference type="NCBI Taxonomy" id="412755"/>
    <lineage>
        <taxon>unclassified sequences</taxon>
        <taxon>metagenomes</taxon>
        <taxon>ecological metagenomes</taxon>
    </lineage>
</organism>
<accession>X0SJR7</accession>
<dbReference type="AlphaFoldDB" id="X0SJR7"/>
<name>X0SJR7_9ZZZZ</name>
<protein>
    <recommendedName>
        <fullName evidence="1">DUF1553 domain-containing protein</fullName>
    </recommendedName>
</protein>
<feature type="domain" description="DUF1553" evidence="1">
    <location>
        <begin position="61"/>
        <end position="324"/>
    </location>
</feature>
<gene>
    <name evidence="2" type="ORF">S01H1_13472</name>
</gene>
<dbReference type="Pfam" id="PF07587">
    <property type="entry name" value="PSD1"/>
    <property type="match status" value="1"/>
</dbReference>